<accession>A0A914EHQ7</accession>
<reference evidence="2" key="1">
    <citation type="submission" date="2022-11" db="UniProtKB">
        <authorList>
            <consortium name="WormBaseParasite"/>
        </authorList>
    </citation>
    <scope>IDENTIFICATION</scope>
</reference>
<proteinExistence type="predicted"/>
<protein>
    <submittedName>
        <fullName evidence="2">Uncharacterized protein</fullName>
    </submittedName>
</protein>
<dbReference type="Proteomes" id="UP000887540">
    <property type="component" value="Unplaced"/>
</dbReference>
<organism evidence="1 2">
    <name type="scientific">Acrobeloides nanus</name>
    <dbReference type="NCBI Taxonomy" id="290746"/>
    <lineage>
        <taxon>Eukaryota</taxon>
        <taxon>Metazoa</taxon>
        <taxon>Ecdysozoa</taxon>
        <taxon>Nematoda</taxon>
        <taxon>Chromadorea</taxon>
        <taxon>Rhabditida</taxon>
        <taxon>Tylenchina</taxon>
        <taxon>Cephalobomorpha</taxon>
        <taxon>Cephaloboidea</taxon>
        <taxon>Cephalobidae</taxon>
        <taxon>Acrobeloides</taxon>
    </lineage>
</organism>
<dbReference type="Gene3D" id="3.20.20.80">
    <property type="entry name" value="Glycosidases"/>
    <property type="match status" value="1"/>
</dbReference>
<dbReference type="AlphaFoldDB" id="A0A914EHQ7"/>
<evidence type="ECO:0000313" key="1">
    <source>
        <dbReference type="Proteomes" id="UP000887540"/>
    </source>
</evidence>
<name>A0A914EHQ7_9BILA</name>
<dbReference type="WBParaSite" id="ACRNAN_scaffold844.g30912.t1">
    <property type="protein sequence ID" value="ACRNAN_scaffold844.g30912.t1"/>
    <property type="gene ID" value="ACRNAN_scaffold844.g30912"/>
</dbReference>
<evidence type="ECO:0000313" key="2">
    <source>
        <dbReference type="WBParaSite" id="ACRNAN_scaffold844.g30912.t1"/>
    </source>
</evidence>
<keyword evidence="1" id="KW-1185">Reference proteome</keyword>
<sequence>MQLFNIDGAALQRFNPTGSEGPSCDAMASRVRTAAETYGRKFYIMYHISGWYSMQTEIKTDWTNKMQNYTNSTAYAR</sequence>